<proteinExistence type="predicted"/>
<dbReference type="OrthoDB" id="197283at2"/>
<dbReference type="Proteomes" id="UP000189966">
    <property type="component" value="Unassembled WGS sequence"/>
</dbReference>
<dbReference type="Pfam" id="PF06296">
    <property type="entry name" value="RelE"/>
    <property type="match status" value="1"/>
</dbReference>
<accession>A0A1T5I1P8</accession>
<evidence type="ECO:0000313" key="1">
    <source>
        <dbReference type="EMBL" id="SKC32896.1"/>
    </source>
</evidence>
<reference evidence="1 2" key="1">
    <citation type="submission" date="2017-02" db="EMBL/GenBank/DDBJ databases">
        <authorList>
            <person name="Peterson S.W."/>
        </authorList>
    </citation>
    <scope>NUCLEOTIDE SEQUENCE [LARGE SCALE GENOMIC DNA]</scope>
    <source>
        <strain evidence="2">type strain: NCCB 100098</strain>
    </source>
</reference>
<dbReference type="RefSeq" id="WP_107274914.1">
    <property type="nucleotide sequence ID" value="NZ_FUZI01000004.1"/>
</dbReference>
<dbReference type="EMBL" id="FUZI01000004">
    <property type="protein sequence ID" value="SKC32896.1"/>
    <property type="molecule type" value="Genomic_DNA"/>
</dbReference>
<gene>
    <name evidence="1" type="primary">higB-2</name>
    <name evidence="1" type="ORF">CZ809_02424</name>
</gene>
<evidence type="ECO:0000313" key="2">
    <source>
        <dbReference type="Proteomes" id="UP000189966"/>
    </source>
</evidence>
<name>A0A1T5I1P8_9GAMM</name>
<sequence>MYSYVEIEELEINSAIEFIETPLFESLRKELISDDEYRALQSDIIVSPDIGQLIVGTGGLRKIRLAGSGSGKSGGYRSIYLLINPDTVYFLLLYKKGKKDTLTDNEKKVLKQISQSIKREHDHE</sequence>
<dbReference type="AlphaFoldDB" id="A0A1T5I1P8"/>
<dbReference type="InterPro" id="IPR009387">
    <property type="entry name" value="HigB-2"/>
</dbReference>
<dbReference type="PIRSF" id="PIRSF039032">
    <property type="entry name" value="HigB-2"/>
    <property type="match status" value="1"/>
</dbReference>
<organism evidence="1 2">
    <name type="scientific">Photobacterium piscicola</name>
    <dbReference type="NCBI Taxonomy" id="1378299"/>
    <lineage>
        <taxon>Bacteria</taxon>
        <taxon>Pseudomonadati</taxon>
        <taxon>Pseudomonadota</taxon>
        <taxon>Gammaproteobacteria</taxon>
        <taxon>Vibrionales</taxon>
        <taxon>Vibrionaceae</taxon>
        <taxon>Photobacterium</taxon>
    </lineage>
</organism>
<protein>
    <submittedName>
        <fullName evidence="1">Toxin HigB-2</fullName>
    </submittedName>
</protein>
<dbReference type="GeneID" id="93547980"/>